<proteinExistence type="predicted"/>
<gene>
    <name evidence="1" type="ordered locus">CJA_1932</name>
</gene>
<dbReference type="STRING" id="498211.CJA_1932"/>
<dbReference type="AlphaFoldDB" id="B3PGS9"/>
<organism evidence="1 2">
    <name type="scientific">Cellvibrio japonicus (strain Ueda107)</name>
    <name type="common">Pseudomonas fluorescens subsp. cellulosa</name>
    <dbReference type="NCBI Taxonomy" id="498211"/>
    <lineage>
        <taxon>Bacteria</taxon>
        <taxon>Pseudomonadati</taxon>
        <taxon>Pseudomonadota</taxon>
        <taxon>Gammaproteobacteria</taxon>
        <taxon>Cellvibrionales</taxon>
        <taxon>Cellvibrionaceae</taxon>
        <taxon>Cellvibrio</taxon>
    </lineage>
</organism>
<keyword evidence="2" id="KW-1185">Reference proteome</keyword>
<reference evidence="1 2" key="1">
    <citation type="journal article" date="2008" name="J. Bacteriol.">
        <title>Insights into plant cell wall degradation from the genome sequence of the soil bacterium Cellvibrio japonicus.</title>
        <authorList>
            <person name="Deboy R.T."/>
            <person name="Mongodin E.F."/>
            <person name="Fouts D.E."/>
            <person name="Tailford L.E."/>
            <person name="Khouri H."/>
            <person name="Emerson J.B."/>
            <person name="Mohamoud Y."/>
            <person name="Watkins K."/>
            <person name="Henrissat B."/>
            <person name="Gilbert H.J."/>
            <person name="Nelson K.E."/>
        </authorList>
    </citation>
    <scope>NUCLEOTIDE SEQUENCE [LARGE SCALE GENOMIC DNA]</scope>
    <source>
        <strain evidence="1 2">Ueda107</strain>
    </source>
</reference>
<evidence type="ECO:0000313" key="1">
    <source>
        <dbReference type="EMBL" id="ACE85615.1"/>
    </source>
</evidence>
<dbReference type="EMBL" id="CP000934">
    <property type="protein sequence ID" value="ACE85615.1"/>
    <property type="molecule type" value="Genomic_DNA"/>
</dbReference>
<dbReference type="KEGG" id="cja:CJA_1932"/>
<dbReference type="Proteomes" id="UP000001036">
    <property type="component" value="Chromosome"/>
</dbReference>
<name>B3PGS9_CELJU</name>
<sequence>MFFKQKWVLKQKAATAKRQEITARMADMPVAYNVPAQQRPTLQQVGAGKMLKAF</sequence>
<accession>B3PGS9</accession>
<protein>
    <submittedName>
        <fullName evidence="1">Uncharacterized protein</fullName>
    </submittedName>
</protein>
<dbReference type="HOGENOM" id="CLU_3041670_0_0_6"/>
<evidence type="ECO:0000313" key="2">
    <source>
        <dbReference type="Proteomes" id="UP000001036"/>
    </source>
</evidence>